<evidence type="ECO:0000256" key="3">
    <source>
        <dbReference type="ARBA" id="ARBA00022737"/>
    </source>
</evidence>
<comment type="caution">
    <text evidence="10">The sequence shown here is derived from an EMBL/GenBank/DDBJ whole genome shotgun (WGS) entry which is preliminary data.</text>
</comment>
<dbReference type="InterPro" id="IPR036770">
    <property type="entry name" value="Ankyrin_rpt-contain_sf"/>
</dbReference>
<dbReference type="Pfam" id="PF12796">
    <property type="entry name" value="Ank_2"/>
    <property type="match status" value="2"/>
</dbReference>
<dbReference type="InterPro" id="IPR002110">
    <property type="entry name" value="Ankyrin_rpt"/>
</dbReference>
<feature type="repeat" description="ANK" evidence="7">
    <location>
        <begin position="137"/>
        <end position="169"/>
    </location>
</feature>
<feature type="repeat" description="ANK" evidence="7">
    <location>
        <begin position="69"/>
        <end position="101"/>
    </location>
</feature>
<organism evidence="10 11">
    <name type="scientific">Hibiscus sabdariffa</name>
    <name type="common">roselle</name>
    <dbReference type="NCBI Taxonomy" id="183260"/>
    <lineage>
        <taxon>Eukaryota</taxon>
        <taxon>Viridiplantae</taxon>
        <taxon>Streptophyta</taxon>
        <taxon>Embryophyta</taxon>
        <taxon>Tracheophyta</taxon>
        <taxon>Spermatophyta</taxon>
        <taxon>Magnoliopsida</taxon>
        <taxon>eudicotyledons</taxon>
        <taxon>Gunneridae</taxon>
        <taxon>Pentapetalae</taxon>
        <taxon>rosids</taxon>
        <taxon>malvids</taxon>
        <taxon>Malvales</taxon>
        <taxon>Malvaceae</taxon>
        <taxon>Malvoideae</taxon>
        <taxon>Hibiscus</taxon>
    </lineage>
</organism>
<keyword evidence="4 8" id="KW-1133">Transmembrane helix</keyword>
<evidence type="ECO:0000256" key="1">
    <source>
        <dbReference type="ARBA" id="ARBA00004141"/>
    </source>
</evidence>
<dbReference type="PROSITE" id="PS50297">
    <property type="entry name" value="ANK_REP_REGION"/>
    <property type="match status" value="3"/>
</dbReference>
<feature type="domain" description="PGG" evidence="9">
    <location>
        <begin position="322"/>
        <end position="408"/>
    </location>
</feature>
<evidence type="ECO:0000313" key="10">
    <source>
        <dbReference type="EMBL" id="KAK9002046.1"/>
    </source>
</evidence>
<dbReference type="EMBL" id="JBBPBN010000035">
    <property type="protein sequence ID" value="KAK9002046.1"/>
    <property type="molecule type" value="Genomic_DNA"/>
</dbReference>
<keyword evidence="6 8" id="KW-0472">Membrane</keyword>
<evidence type="ECO:0000313" key="11">
    <source>
        <dbReference type="Proteomes" id="UP001396334"/>
    </source>
</evidence>
<dbReference type="PANTHER" id="PTHR24186:SF37">
    <property type="entry name" value="PGG DOMAIN-CONTAINING PROTEIN"/>
    <property type="match status" value="1"/>
</dbReference>
<evidence type="ECO:0000256" key="7">
    <source>
        <dbReference type="PROSITE-ProRule" id="PRU00023"/>
    </source>
</evidence>
<reference evidence="10 11" key="1">
    <citation type="journal article" date="2024" name="G3 (Bethesda)">
        <title>Genome assembly of Hibiscus sabdariffa L. provides insights into metabolisms of medicinal natural products.</title>
        <authorList>
            <person name="Kim T."/>
        </authorList>
    </citation>
    <scope>NUCLEOTIDE SEQUENCE [LARGE SCALE GENOMIC DNA]</scope>
    <source>
        <strain evidence="10">TK-2024</strain>
        <tissue evidence="10">Old leaves</tissue>
    </source>
</reference>
<gene>
    <name evidence="10" type="ORF">V6N11_024735</name>
</gene>
<dbReference type="InterPro" id="IPR026961">
    <property type="entry name" value="PGG_dom"/>
</dbReference>
<proteinExistence type="predicted"/>
<keyword evidence="2 8" id="KW-0812">Transmembrane</keyword>
<dbReference type="PROSITE" id="PS50088">
    <property type="entry name" value="ANK_REPEAT"/>
    <property type="match status" value="3"/>
</dbReference>
<evidence type="ECO:0000259" key="9">
    <source>
        <dbReference type="Pfam" id="PF13962"/>
    </source>
</evidence>
<evidence type="ECO:0000256" key="8">
    <source>
        <dbReference type="SAM" id="Phobius"/>
    </source>
</evidence>
<feature type="transmembrane region" description="Helical" evidence="8">
    <location>
        <begin position="327"/>
        <end position="344"/>
    </location>
</feature>
<dbReference type="SUPFAM" id="SSF48403">
    <property type="entry name" value="Ankyrin repeat"/>
    <property type="match status" value="1"/>
</dbReference>
<dbReference type="Gene3D" id="1.25.40.20">
    <property type="entry name" value="Ankyrin repeat-containing domain"/>
    <property type="match status" value="2"/>
</dbReference>
<dbReference type="Proteomes" id="UP001396334">
    <property type="component" value="Unassembled WGS sequence"/>
</dbReference>
<feature type="transmembrane region" description="Helical" evidence="8">
    <location>
        <begin position="382"/>
        <end position="404"/>
    </location>
</feature>
<feature type="transmembrane region" description="Helical" evidence="8">
    <location>
        <begin position="440"/>
        <end position="463"/>
    </location>
</feature>
<comment type="subcellular location">
    <subcellularLocation>
        <location evidence="1">Membrane</location>
        <topology evidence="1">Multi-pass membrane protein</topology>
    </subcellularLocation>
</comment>
<feature type="transmembrane region" description="Helical" evidence="8">
    <location>
        <begin position="416"/>
        <end position="434"/>
    </location>
</feature>
<dbReference type="PANTHER" id="PTHR24186">
    <property type="entry name" value="PROTEIN PHOSPHATASE 1 REGULATORY SUBUNIT"/>
    <property type="match status" value="1"/>
</dbReference>
<evidence type="ECO:0000256" key="4">
    <source>
        <dbReference type="ARBA" id="ARBA00022989"/>
    </source>
</evidence>
<keyword evidence="11" id="KW-1185">Reference proteome</keyword>
<keyword evidence="5 7" id="KW-0040">ANK repeat</keyword>
<dbReference type="SMART" id="SM00248">
    <property type="entry name" value="ANK"/>
    <property type="match status" value="5"/>
</dbReference>
<dbReference type="Pfam" id="PF13962">
    <property type="entry name" value="PGG"/>
    <property type="match status" value="1"/>
</dbReference>
<name>A0ABR2QNJ4_9ROSI</name>
<evidence type="ECO:0000256" key="6">
    <source>
        <dbReference type="ARBA" id="ARBA00023136"/>
    </source>
</evidence>
<sequence length="470" mass="52173">MESRLFEAARVGDISMFRSLLEDDPFLLDRVALNSVYNPLHVSVLAGQVEISKEIVSRKPGFTRELDENGFSPMHIASANGHIEIIRELMRVGFDVCLLKGKDGKVPLHFAASKGRVDAVKELVRAFPESLKQVAAHGETALHLAVKNHHVDTAKVLVEEMKRLQMMEILNWKDMDGNTVLHQATFNRQHEASSLLQHLFIFSLLISRSQILTPSLVRQIIGLLIDGEALACGVNVNAVNASGFTPKDILDLLLQNGSNSHDFHVYHLFQQAGAMKAREITSDSAYSRTQTAAVSHTQTVQSSCSSWNLWKELMKEVSDASTETQNALMVVAVLIATVTYQAILSPPSGFWDADRRKTSQTNTVQKRTMMPGEAVMASDPEVFAVFTVFNAIGFFASLAMISLLTSGFPLRAGLRLAIFSMAGTYVIAVIYMGPTKMREIYVVVILMGLLFVAELVRFSIWLLKKWRVIH</sequence>
<protein>
    <recommendedName>
        <fullName evidence="9">PGG domain-containing protein</fullName>
    </recommendedName>
</protein>
<evidence type="ECO:0000256" key="2">
    <source>
        <dbReference type="ARBA" id="ARBA00022692"/>
    </source>
</evidence>
<feature type="repeat" description="ANK" evidence="7">
    <location>
        <begin position="103"/>
        <end position="125"/>
    </location>
</feature>
<accession>A0ABR2QNJ4</accession>
<keyword evidence="3" id="KW-0677">Repeat</keyword>
<evidence type="ECO:0000256" key="5">
    <source>
        <dbReference type="ARBA" id="ARBA00023043"/>
    </source>
</evidence>